<evidence type="ECO:0000256" key="1">
    <source>
        <dbReference type="ARBA" id="ARBA00022829"/>
    </source>
</evidence>
<sequence>MRIPLDSIIINDKILARVKIDDEFVNELKESMKEVGLLTPIIVRPVKDGKYEIIDGLHRYAAAKKLGWKDIEANIVNLNDVDALVYSITNNIQRKQMDPIDEAQAILKLINNYGLSETEVARRLGKSVAWVSQRIAVALKLPDEVKKLLESGRIPLSVAVLATRIPDKEKQIKFVRKVAEEQMSFDEAKEYLAILLNDTIYTIGYEGRKLEEFIDLLKKNEIKVVIDIREQSQFVNPQFTEELLKRILPQNGIKYIHLPELGVPQPIREPYVEGKIPHECFRAYYNYTLEKNGELLKKVIDENRKEGRIVLMCVERYPSPRGNQKHYCHRNFAAEYLLNEGVFEKRVDL</sequence>
<dbReference type="InterPro" id="IPR050336">
    <property type="entry name" value="Chromosome_partition/occlusion"/>
</dbReference>
<dbReference type="GO" id="GO:0005694">
    <property type="term" value="C:chromosome"/>
    <property type="evidence" value="ECO:0007669"/>
    <property type="project" value="TreeGrafter"/>
</dbReference>
<dbReference type="PANTHER" id="PTHR33375:SF1">
    <property type="entry name" value="CHROMOSOME-PARTITIONING PROTEIN PARB-RELATED"/>
    <property type="match status" value="1"/>
</dbReference>
<evidence type="ECO:0000313" key="3">
    <source>
        <dbReference type="EMBL" id="ABE99644.1"/>
    </source>
</evidence>
<dbReference type="Gene3D" id="3.90.1530.30">
    <property type="match status" value="1"/>
</dbReference>
<dbReference type="GO" id="GO:0007059">
    <property type="term" value="P:chromosome segregation"/>
    <property type="evidence" value="ECO:0007669"/>
    <property type="project" value="UniProtKB-KW"/>
</dbReference>
<dbReference type="Pfam" id="PF17762">
    <property type="entry name" value="HTH_ParB"/>
    <property type="match status" value="1"/>
</dbReference>
<dbReference type="InterPro" id="IPR036086">
    <property type="entry name" value="ParB/Sulfiredoxin_sf"/>
</dbReference>
<dbReference type="SUPFAM" id="SSF110849">
    <property type="entry name" value="ParB/Sulfiredoxin"/>
    <property type="match status" value="1"/>
</dbReference>
<organism evidence="3">
    <name type="scientific">Saccharolobus islandicus</name>
    <name type="common">Sulfolobus islandicus</name>
    <dbReference type="NCBI Taxonomy" id="43080"/>
    <lineage>
        <taxon>Archaea</taxon>
        <taxon>Thermoproteota</taxon>
        <taxon>Thermoprotei</taxon>
        <taxon>Sulfolobales</taxon>
        <taxon>Sulfolobaceae</taxon>
        <taxon>Saccharolobus</taxon>
    </lineage>
</organism>
<evidence type="ECO:0000259" key="2">
    <source>
        <dbReference type="SMART" id="SM00470"/>
    </source>
</evidence>
<dbReference type="InterPro" id="IPR041468">
    <property type="entry name" value="HTH_ParB/Spo0J"/>
</dbReference>
<feature type="domain" description="ParB-like N-terminal" evidence="2">
    <location>
        <begin position="1"/>
        <end position="92"/>
    </location>
</feature>
<keyword evidence="3" id="KW-0614">Plasmid</keyword>
<dbReference type="PANTHER" id="PTHR33375">
    <property type="entry name" value="CHROMOSOME-PARTITIONING PROTEIN PARB-RELATED"/>
    <property type="match status" value="1"/>
</dbReference>
<dbReference type="Pfam" id="PF02195">
    <property type="entry name" value="ParB_N"/>
    <property type="match status" value="1"/>
</dbReference>
<dbReference type="RefSeq" id="WP_012386970.1">
    <property type="nucleotide sequence ID" value="NC_010597.1"/>
</dbReference>
<name>Q0ZNS2_SACIS</name>
<dbReference type="GO" id="GO:0003677">
    <property type="term" value="F:DNA binding"/>
    <property type="evidence" value="ECO:0007669"/>
    <property type="project" value="InterPro"/>
</dbReference>
<dbReference type="Pfam" id="PF04343">
    <property type="entry name" value="DUF488"/>
    <property type="match status" value="1"/>
</dbReference>
<dbReference type="InterPro" id="IPR003115">
    <property type="entry name" value="ParB_N"/>
</dbReference>
<reference evidence="3" key="1">
    <citation type="journal article" date="2006" name="Microbiology">
        <title>Two novel conjugative plasmids from a single strain of Sulfolobus.</title>
        <authorList>
            <person name="Erauso G."/>
            <person name="Stedman K.M."/>
            <person name="van de Werken H.J."/>
            <person name="Zillig W."/>
            <person name="van der Oost J."/>
        </authorList>
    </citation>
    <scope>NUCLEOTIDE SEQUENCE</scope>
    <source>
        <strain evidence="3">SOG2/4</strain>
        <plasmid evidence="3">pSOG1</plasmid>
    </source>
</reference>
<dbReference type="InterPro" id="IPR004437">
    <property type="entry name" value="ParB/RepB/Spo0J"/>
</dbReference>
<dbReference type="EMBL" id="DQ335583">
    <property type="protein sequence ID" value="ABE99644.1"/>
    <property type="molecule type" value="Genomic_DNA"/>
</dbReference>
<geneLocation type="plasmid" evidence="3">
    <name>pSOG1</name>
</geneLocation>
<dbReference type="SMART" id="SM00470">
    <property type="entry name" value="ParB"/>
    <property type="match status" value="1"/>
</dbReference>
<protein>
    <submittedName>
        <fullName evidence="3">ParB</fullName>
    </submittedName>
</protein>
<dbReference type="Gene3D" id="1.10.10.2830">
    <property type="match status" value="1"/>
</dbReference>
<dbReference type="InterPro" id="IPR007438">
    <property type="entry name" value="DUF488"/>
</dbReference>
<dbReference type="CDD" id="cd16409">
    <property type="entry name" value="ParB_N_like"/>
    <property type="match status" value="1"/>
</dbReference>
<accession>Q0ZNS2</accession>
<dbReference type="AlphaFoldDB" id="Q0ZNS2"/>
<keyword evidence="1" id="KW-0159">Chromosome partition</keyword>
<proteinExistence type="predicted"/>
<dbReference type="NCBIfam" id="TIGR00180">
    <property type="entry name" value="parB_part"/>
    <property type="match status" value="1"/>
</dbReference>